<sequence length="1018" mass="110692">MSLLLTSFDGRITLKGVLGIGGMGEVHRAWDAGLERPVAVKFVRSQDPQEADRLLLEARLQARVEHPNVVRVHDTGTLEGRPCILLQLVEGRTFADPRTEGDWRVEVTLAAQAARGLGAAHRMGLVHRDVKPANILVEDTEEGPQARLTDFGLARDEEGGLTRSGLLMGTVDFMAPEQVSGAAPVDFRADIYGLGATLYAVLAGRPPFRNPVGSTAKAPGTLDLHGATAAGDLHPGDLLRRVLEKDPLPLTTAVPGLPRDLATVVAKAMEKAPERRYATAEALADDLERVLKGQAILARPMGWLERGLRWSKRNPAAAKALGASLTVMLATGAFATWNSRRSTLAALEAAQMGGEAKALELRMRMAHLAPAHDIRPVKAELRLALARLQARKGAAEAPSAYAQGRIHLILEELEPARVSLERAWVLGFRGPDLEEAMATVYSQLYEQARQEAEGLKDPAYRTRRLAEADLRFHQPALRHFQGAGSDRVLQARLAMLEQHDEKARDLAQAARRADPERTEAGLIEAQAWMNLMVKAYDLQHFEESERCAREGLAITQALARVVRSDPAVHHLAGRFHAFLTSLAQRRGLPLRADAEAGFRDVEHALILDADSPRPWLNKALILANLSRAPKAPGDPSRLEYCLAGVEACRTAARLAPDSARPLARFAYALYDLGGAQEDVGQDPGPALREGRAVAIRLDAMEPWDPSGLRWAFACSEMEARILLDHGRDASEPLAMTQSLAEQMQGKPGVTAANLQENIKTLELLLALDAQARGKDPEAHFHRSYEASEALRRLEPDQTNPVFFTGWTAIRWMEGRILLGRPVEDVLDRALPVVVAAHERWPKEPQLRIHLAKILGFGVRASLDLPRGVDADRLRAARVALKGARAHITPTESADLEGWLALAASASPGPGRQAEAKAALAYFTSAVHRHPTDLGVIEGLVRAQCGLGRPSSALRVLESMEPALAKKPEVQCLKVRTLRALGRDAEADRLATETQVAHPVFAQHVALSLGTRLATTPAP</sequence>
<dbReference type="PANTHER" id="PTHR43289">
    <property type="entry name" value="MITOGEN-ACTIVATED PROTEIN KINASE KINASE KINASE 20-RELATED"/>
    <property type="match status" value="1"/>
</dbReference>
<dbReference type="InterPro" id="IPR017441">
    <property type="entry name" value="Protein_kinase_ATP_BS"/>
</dbReference>
<proteinExistence type="predicted"/>
<dbReference type="Gene3D" id="1.25.40.10">
    <property type="entry name" value="Tetratricopeptide repeat domain"/>
    <property type="match status" value="2"/>
</dbReference>
<dbReference type="InterPro" id="IPR008271">
    <property type="entry name" value="Ser/Thr_kinase_AS"/>
</dbReference>
<dbReference type="Proteomes" id="UP001165044">
    <property type="component" value="Unassembled WGS sequence"/>
</dbReference>
<name>A0ABQ5Q166_9BACT</name>
<evidence type="ECO:0000256" key="5">
    <source>
        <dbReference type="PROSITE-ProRule" id="PRU10141"/>
    </source>
</evidence>
<dbReference type="PROSITE" id="PS00108">
    <property type="entry name" value="PROTEIN_KINASE_ST"/>
    <property type="match status" value="1"/>
</dbReference>
<dbReference type="InterPro" id="IPR011990">
    <property type="entry name" value="TPR-like_helical_dom_sf"/>
</dbReference>
<dbReference type="SUPFAM" id="SSF56112">
    <property type="entry name" value="Protein kinase-like (PK-like)"/>
    <property type="match status" value="1"/>
</dbReference>
<dbReference type="InterPro" id="IPR000719">
    <property type="entry name" value="Prot_kinase_dom"/>
</dbReference>
<dbReference type="Pfam" id="PF00069">
    <property type="entry name" value="Pkinase"/>
    <property type="match status" value="1"/>
</dbReference>
<evidence type="ECO:0000256" key="3">
    <source>
        <dbReference type="ARBA" id="ARBA00022777"/>
    </source>
</evidence>
<protein>
    <recommendedName>
        <fullName evidence="6">Protein kinase domain-containing protein</fullName>
    </recommendedName>
</protein>
<dbReference type="PROSITE" id="PS00107">
    <property type="entry name" value="PROTEIN_KINASE_ATP"/>
    <property type="match status" value="1"/>
</dbReference>
<comment type="caution">
    <text evidence="7">The sequence shown here is derived from an EMBL/GenBank/DDBJ whole genome shotgun (WGS) entry which is preliminary data.</text>
</comment>
<gene>
    <name evidence="7" type="ORF">GETHED_24540</name>
</gene>
<dbReference type="PANTHER" id="PTHR43289:SF6">
    <property type="entry name" value="SERINE_THREONINE-PROTEIN KINASE NEKL-3"/>
    <property type="match status" value="1"/>
</dbReference>
<accession>A0ABQ5Q166</accession>
<feature type="binding site" evidence="5">
    <location>
        <position position="41"/>
    </location>
    <ligand>
        <name>ATP</name>
        <dbReference type="ChEBI" id="CHEBI:30616"/>
    </ligand>
</feature>
<dbReference type="SMART" id="SM00220">
    <property type="entry name" value="S_TKc"/>
    <property type="match status" value="1"/>
</dbReference>
<keyword evidence="3" id="KW-0418">Kinase</keyword>
<evidence type="ECO:0000313" key="8">
    <source>
        <dbReference type="Proteomes" id="UP001165044"/>
    </source>
</evidence>
<keyword evidence="4 5" id="KW-0067">ATP-binding</keyword>
<evidence type="ECO:0000259" key="6">
    <source>
        <dbReference type="PROSITE" id="PS50011"/>
    </source>
</evidence>
<evidence type="ECO:0000256" key="1">
    <source>
        <dbReference type="ARBA" id="ARBA00022679"/>
    </source>
</evidence>
<organism evidence="7 8">
    <name type="scientific">Geothrix edaphica</name>
    <dbReference type="NCBI Taxonomy" id="2927976"/>
    <lineage>
        <taxon>Bacteria</taxon>
        <taxon>Pseudomonadati</taxon>
        <taxon>Acidobacteriota</taxon>
        <taxon>Holophagae</taxon>
        <taxon>Holophagales</taxon>
        <taxon>Holophagaceae</taxon>
        <taxon>Geothrix</taxon>
    </lineage>
</organism>
<dbReference type="PROSITE" id="PS50011">
    <property type="entry name" value="PROTEIN_KINASE_DOM"/>
    <property type="match status" value="1"/>
</dbReference>
<keyword evidence="1" id="KW-0808">Transferase</keyword>
<evidence type="ECO:0000256" key="4">
    <source>
        <dbReference type="ARBA" id="ARBA00022840"/>
    </source>
</evidence>
<evidence type="ECO:0000256" key="2">
    <source>
        <dbReference type="ARBA" id="ARBA00022741"/>
    </source>
</evidence>
<dbReference type="InterPro" id="IPR011009">
    <property type="entry name" value="Kinase-like_dom_sf"/>
</dbReference>
<reference evidence="7" key="1">
    <citation type="journal article" date="2023" name="Antonie Van Leeuwenhoek">
        <title>Mesoterricola silvestris gen. nov., sp. nov., Mesoterricola sediminis sp. nov., Geothrix oryzae sp. nov., Geothrix edaphica sp. nov., Geothrix rubra sp. nov., and Geothrix limicola sp. nov., six novel members of Acidobacteriota isolated from soils.</title>
        <authorList>
            <person name="Itoh H."/>
            <person name="Sugisawa Y."/>
            <person name="Mise K."/>
            <person name="Xu Z."/>
            <person name="Kuniyasu M."/>
            <person name="Ushijima N."/>
            <person name="Kawano K."/>
            <person name="Kobayashi E."/>
            <person name="Shiratori Y."/>
            <person name="Masuda Y."/>
            <person name="Senoo K."/>
        </authorList>
    </citation>
    <scope>NUCLEOTIDE SEQUENCE</scope>
    <source>
        <strain evidence="7">Red802</strain>
    </source>
</reference>
<feature type="domain" description="Protein kinase" evidence="6">
    <location>
        <begin position="12"/>
        <end position="291"/>
    </location>
</feature>
<dbReference type="RefSeq" id="WP_285609766.1">
    <property type="nucleotide sequence ID" value="NZ_BSDC01000003.1"/>
</dbReference>
<dbReference type="Gene3D" id="1.10.510.10">
    <property type="entry name" value="Transferase(Phosphotransferase) domain 1"/>
    <property type="match status" value="1"/>
</dbReference>
<dbReference type="CDD" id="cd14014">
    <property type="entry name" value="STKc_PknB_like"/>
    <property type="match status" value="1"/>
</dbReference>
<dbReference type="EMBL" id="BSDC01000003">
    <property type="protein sequence ID" value="GLH68090.1"/>
    <property type="molecule type" value="Genomic_DNA"/>
</dbReference>
<dbReference type="Gene3D" id="3.30.200.20">
    <property type="entry name" value="Phosphorylase Kinase, domain 1"/>
    <property type="match status" value="1"/>
</dbReference>
<keyword evidence="2 5" id="KW-0547">Nucleotide-binding</keyword>
<keyword evidence="8" id="KW-1185">Reference proteome</keyword>
<evidence type="ECO:0000313" key="7">
    <source>
        <dbReference type="EMBL" id="GLH68090.1"/>
    </source>
</evidence>